<gene>
    <name evidence="8" type="ORF">PF001_g20527</name>
    <name evidence="7" type="ORF">PF002_g22577</name>
    <name evidence="6" type="ORF">PF004_g20235</name>
    <name evidence="5" type="ORF">PF005_g21525</name>
    <name evidence="4" type="ORF">PF006_g19447</name>
    <name evidence="3" type="ORF">PF007_g21202</name>
    <name evidence="1" type="ORF">PF009_g22079</name>
    <name evidence="2" type="ORF">PF010_g20554</name>
</gene>
<dbReference type="Proteomes" id="UP000441208">
    <property type="component" value="Unassembled WGS sequence"/>
</dbReference>
<evidence type="ECO:0000313" key="5">
    <source>
        <dbReference type="EMBL" id="KAE9184815.1"/>
    </source>
</evidence>
<evidence type="ECO:0000313" key="12">
    <source>
        <dbReference type="Proteomes" id="UP000440367"/>
    </source>
</evidence>
<evidence type="ECO:0000313" key="9">
    <source>
        <dbReference type="Proteomes" id="UP000429523"/>
    </source>
</evidence>
<evidence type="ECO:0000313" key="6">
    <source>
        <dbReference type="EMBL" id="KAE9196129.1"/>
    </source>
</evidence>
<dbReference type="EMBL" id="QXGB01001841">
    <property type="protein sequence ID" value="KAE9184815.1"/>
    <property type="molecule type" value="Genomic_DNA"/>
</dbReference>
<evidence type="ECO:0000313" key="7">
    <source>
        <dbReference type="EMBL" id="KAE9197964.1"/>
    </source>
</evidence>
<name>A0A6A3E5Q4_9STRA</name>
<evidence type="ECO:0000313" key="16">
    <source>
        <dbReference type="Proteomes" id="UP000488956"/>
    </source>
</evidence>
<comment type="caution">
    <text evidence="1">The sequence shown here is derived from an EMBL/GenBank/DDBJ whole genome shotgun (WGS) entry which is preliminary data.</text>
</comment>
<dbReference type="EMBL" id="QXGC01001784">
    <property type="protein sequence ID" value="KAE9196129.1"/>
    <property type="molecule type" value="Genomic_DNA"/>
</dbReference>
<dbReference type="Proteomes" id="UP000476176">
    <property type="component" value="Unassembled WGS sequence"/>
</dbReference>
<dbReference type="EMBL" id="QXFZ01001767">
    <property type="protein sequence ID" value="KAE9085287.1"/>
    <property type="molecule type" value="Genomic_DNA"/>
</dbReference>
<evidence type="ECO:0000313" key="15">
    <source>
        <dbReference type="Proteomes" id="UP000476176"/>
    </source>
</evidence>
<sequence length="55" mass="6085">MSVASLVPVNSQRSRATAVKSFEDFLIKKEMTLAEAHERIANDSTGKSLCFILDK</sequence>
<keyword evidence="10" id="KW-1185">Reference proteome</keyword>
<dbReference type="Proteomes" id="UP000440367">
    <property type="component" value="Unassembled WGS sequence"/>
</dbReference>
<evidence type="ECO:0000313" key="2">
    <source>
        <dbReference type="EMBL" id="KAE9085188.1"/>
    </source>
</evidence>
<dbReference type="Proteomes" id="UP000440732">
    <property type="component" value="Unassembled WGS sequence"/>
</dbReference>
<dbReference type="EMBL" id="QXGD01001846">
    <property type="protein sequence ID" value="KAE9197964.1"/>
    <property type="molecule type" value="Genomic_DNA"/>
</dbReference>
<accession>A0A6A3E5Q4</accession>
<dbReference type="AlphaFoldDB" id="A0A6A3E5Q4"/>
<evidence type="ECO:0000313" key="4">
    <source>
        <dbReference type="EMBL" id="KAE9114713.1"/>
    </source>
</evidence>
<evidence type="ECO:0000313" key="1">
    <source>
        <dbReference type="EMBL" id="KAE8927763.1"/>
    </source>
</evidence>
<protein>
    <submittedName>
        <fullName evidence="1">Uncharacterized protein</fullName>
    </submittedName>
</protein>
<evidence type="ECO:0000313" key="3">
    <source>
        <dbReference type="EMBL" id="KAE9085287.1"/>
    </source>
</evidence>
<proteinExistence type="predicted"/>
<evidence type="ECO:0000313" key="8">
    <source>
        <dbReference type="EMBL" id="KAE9288405.1"/>
    </source>
</evidence>
<organism evidence="1 9">
    <name type="scientific">Phytophthora fragariae</name>
    <dbReference type="NCBI Taxonomy" id="53985"/>
    <lineage>
        <taxon>Eukaryota</taxon>
        <taxon>Sar</taxon>
        <taxon>Stramenopiles</taxon>
        <taxon>Oomycota</taxon>
        <taxon>Peronosporomycetes</taxon>
        <taxon>Peronosporales</taxon>
        <taxon>Peronosporaceae</taxon>
        <taxon>Phytophthora</taxon>
    </lineage>
</organism>
<evidence type="ECO:0000313" key="11">
    <source>
        <dbReference type="Proteomes" id="UP000437068"/>
    </source>
</evidence>
<reference evidence="9 10" key="1">
    <citation type="submission" date="2018-08" db="EMBL/GenBank/DDBJ databases">
        <title>Genomic investigation of the strawberry pathogen Phytophthora fragariae indicates pathogenicity is determined by transcriptional variation in three key races.</title>
        <authorList>
            <person name="Adams T.M."/>
            <person name="Armitage A.D."/>
            <person name="Sobczyk M.K."/>
            <person name="Bates H.J."/>
            <person name="Dunwell J.M."/>
            <person name="Nellist C.F."/>
            <person name="Harrison R.J."/>
        </authorList>
    </citation>
    <scope>NUCLEOTIDE SEQUENCE [LARGE SCALE GENOMIC DNA]</scope>
    <source>
        <strain evidence="8 11">A4</strain>
        <strain evidence="7 12">BC-1</strain>
        <strain evidence="6 15">BC-23</strain>
        <strain evidence="5 10">NOV-27</strain>
        <strain evidence="4 13">NOV-5</strain>
        <strain evidence="3 14">NOV-71</strain>
        <strain evidence="1 9">NOV-9</strain>
        <strain evidence="2 16">ONT-3</strain>
    </source>
</reference>
<dbReference type="Proteomes" id="UP000429523">
    <property type="component" value="Unassembled WGS sequence"/>
</dbReference>
<dbReference type="EMBL" id="QXGF01001795">
    <property type="protein sequence ID" value="KAE8927763.1"/>
    <property type="molecule type" value="Genomic_DNA"/>
</dbReference>
<dbReference type="EMBL" id="QXFX01001758">
    <property type="protein sequence ID" value="KAE9085188.1"/>
    <property type="molecule type" value="Genomic_DNA"/>
</dbReference>
<dbReference type="Proteomes" id="UP000488956">
    <property type="component" value="Unassembled WGS sequence"/>
</dbReference>
<dbReference type="Proteomes" id="UP000433483">
    <property type="component" value="Unassembled WGS sequence"/>
</dbReference>
<evidence type="ECO:0000313" key="13">
    <source>
        <dbReference type="Proteomes" id="UP000440732"/>
    </source>
</evidence>
<dbReference type="OrthoDB" id="123951at2759"/>
<dbReference type="EMBL" id="QXGA01001607">
    <property type="protein sequence ID" value="KAE9114713.1"/>
    <property type="molecule type" value="Genomic_DNA"/>
</dbReference>
<dbReference type="Proteomes" id="UP000437068">
    <property type="component" value="Unassembled WGS sequence"/>
</dbReference>
<evidence type="ECO:0000313" key="10">
    <source>
        <dbReference type="Proteomes" id="UP000433483"/>
    </source>
</evidence>
<evidence type="ECO:0000313" key="14">
    <source>
        <dbReference type="Proteomes" id="UP000441208"/>
    </source>
</evidence>
<dbReference type="EMBL" id="QXGE01001775">
    <property type="protein sequence ID" value="KAE9288405.1"/>
    <property type="molecule type" value="Genomic_DNA"/>
</dbReference>